<feature type="domain" description="Acyl-CoA thioesterase-like C-terminal" evidence="3">
    <location>
        <begin position="181"/>
        <end position="298"/>
    </location>
</feature>
<evidence type="ECO:0000256" key="1">
    <source>
        <dbReference type="SAM" id="MobiDB-lite"/>
    </source>
</evidence>
<dbReference type="Gene3D" id="2.40.160.210">
    <property type="entry name" value="Acyl-CoA thioesterase, double hotdog domain"/>
    <property type="match status" value="1"/>
</dbReference>
<dbReference type="InterPro" id="IPR029069">
    <property type="entry name" value="HotDog_dom_sf"/>
</dbReference>
<keyword evidence="5" id="KW-1185">Reference proteome</keyword>
<dbReference type="Proteomes" id="UP000467249">
    <property type="component" value="Chromosome"/>
</dbReference>
<dbReference type="InterPro" id="IPR052389">
    <property type="entry name" value="Sec_Metab_Biosynth-Assoc"/>
</dbReference>
<name>A0A6N4WEX6_9MYCO</name>
<gene>
    <name evidence="4" type="ORF">MANY_47220</name>
</gene>
<evidence type="ECO:0008006" key="6">
    <source>
        <dbReference type="Google" id="ProtNLM"/>
    </source>
</evidence>
<evidence type="ECO:0000313" key="4">
    <source>
        <dbReference type="EMBL" id="BBZ79385.1"/>
    </source>
</evidence>
<dbReference type="AlphaFoldDB" id="A0A6N4WEX6"/>
<dbReference type="PANTHER" id="PTHR38110:SF1">
    <property type="entry name" value="THIOESTERASE DOMAIN-CONTAINING PROTEIN"/>
    <property type="match status" value="1"/>
</dbReference>
<dbReference type="PANTHER" id="PTHR38110">
    <property type="entry name" value="CHROMOSOME 23, WHOLE GENOME SHOTGUN SEQUENCE"/>
    <property type="match status" value="1"/>
</dbReference>
<dbReference type="InterPro" id="IPR049450">
    <property type="entry name" value="ACOT8-like_C"/>
</dbReference>
<dbReference type="InterPro" id="IPR042171">
    <property type="entry name" value="Acyl-CoA_hotdog"/>
</dbReference>
<dbReference type="Pfam" id="PF13622">
    <property type="entry name" value="4HBT_3"/>
    <property type="match status" value="1"/>
</dbReference>
<dbReference type="Pfam" id="PF20789">
    <property type="entry name" value="4HBT_3C"/>
    <property type="match status" value="1"/>
</dbReference>
<accession>A0A6N4WEX6</accession>
<dbReference type="InterPro" id="IPR049449">
    <property type="entry name" value="TesB_ACOT8-like_N"/>
</dbReference>
<evidence type="ECO:0000259" key="3">
    <source>
        <dbReference type="Pfam" id="PF20789"/>
    </source>
</evidence>
<proteinExistence type="predicted"/>
<feature type="domain" description="Acyl-CoA thioesterase-like N-terminal HotDog" evidence="2">
    <location>
        <begin position="26"/>
        <end position="142"/>
    </location>
</feature>
<dbReference type="KEGG" id="many:MANY_47220"/>
<evidence type="ECO:0000313" key="5">
    <source>
        <dbReference type="Proteomes" id="UP000467249"/>
    </source>
</evidence>
<feature type="region of interest" description="Disordered" evidence="1">
    <location>
        <begin position="54"/>
        <end position="88"/>
    </location>
</feature>
<dbReference type="SUPFAM" id="SSF54637">
    <property type="entry name" value="Thioesterase/thiol ester dehydrase-isomerase"/>
    <property type="match status" value="2"/>
</dbReference>
<sequence>MIPRFGDVMALRPLGDGQGFEGNLNEHWTIGPKIHGGVMLALCAKAAREFYGDSGGLGVPPGRRPGGERSDPGIGSGGQERSDPGIGTAFEPVAVSADFLSAPDPGAVQLITTVRKRGRRIGLVDVELKQGERTCVRAAITLGEPEHLVEPLLSVNPVTPVMSPEPPPGIEPIGPGHPAADINHLARGCDIRSDLTQTFAESGAPFFKIWVRPKEGPVDVLFALMCGDISLPVSYAVDRRGWAPTVQLTAYLRGLPADGWLRVACTATQIGQDWFDEDHTVVDSTGRLIVQTRQLALVPTQ</sequence>
<dbReference type="RefSeq" id="WP_163806523.1">
    <property type="nucleotide sequence ID" value="NZ_AP022620.1"/>
</dbReference>
<organism evidence="4 5">
    <name type="scientific">Mycolicibacterium anyangense</name>
    <dbReference type="NCBI Taxonomy" id="1431246"/>
    <lineage>
        <taxon>Bacteria</taxon>
        <taxon>Bacillati</taxon>
        <taxon>Actinomycetota</taxon>
        <taxon>Actinomycetes</taxon>
        <taxon>Mycobacteriales</taxon>
        <taxon>Mycobacteriaceae</taxon>
        <taxon>Mycolicibacterium</taxon>
    </lineage>
</organism>
<evidence type="ECO:0000259" key="2">
    <source>
        <dbReference type="Pfam" id="PF13622"/>
    </source>
</evidence>
<reference evidence="4 5" key="1">
    <citation type="journal article" date="2019" name="Emerg. Microbes Infect.">
        <title>Comprehensive subspecies identification of 175 nontuberculous mycobacteria species based on 7547 genomic profiles.</title>
        <authorList>
            <person name="Matsumoto Y."/>
            <person name="Kinjo T."/>
            <person name="Motooka D."/>
            <person name="Nabeya D."/>
            <person name="Jung N."/>
            <person name="Uechi K."/>
            <person name="Horii T."/>
            <person name="Iida T."/>
            <person name="Fujita J."/>
            <person name="Nakamura S."/>
        </authorList>
    </citation>
    <scope>NUCLEOTIDE SEQUENCE [LARGE SCALE GENOMIC DNA]</scope>
    <source>
        <strain evidence="4 5">JCM 30275</strain>
    </source>
</reference>
<dbReference type="EMBL" id="AP022620">
    <property type="protein sequence ID" value="BBZ79385.1"/>
    <property type="molecule type" value="Genomic_DNA"/>
</dbReference>
<protein>
    <recommendedName>
        <fullName evidence="6">DAGKc domain-containing protein</fullName>
    </recommendedName>
</protein>